<dbReference type="EMBL" id="MU277200">
    <property type="protein sequence ID" value="KAI0064135.1"/>
    <property type="molecule type" value="Genomic_DNA"/>
</dbReference>
<comment type="caution">
    <text evidence="1">The sequence shown here is derived from an EMBL/GenBank/DDBJ whole genome shotgun (WGS) entry which is preliminary data.</text>
</comment>
<reference evidence="1" key="2">
    <citation type="journal article" date="2022" name="New Phytol.">
        <title>Evolutionary transition to the ectomycorrhizal habit in the genomes of a hyperdiverse lineage of mushroom-forming fungi.</title>
        <authorList>
            <person name="Looney B."/>
            <person name="Miyauchi S."/>
            <person name="Morin E."/>
            <person name="Drula E."/>
            <person name="Courty P.E."/>
            <person name="Kohler A."/>
            <person name="Kuo A."/>
            <person name="LaButti K."/>
            <person name="Pangilinan J."/>
            <person name="Lipzen A."/>
            <person name="Riley R."/>
            <person name="Andreopoulos W."/>
            <person name="He G."/>
            <person name="Johnson J."/>
            <person name="Nolan M."/>
            <person name="Tritt A."/>
            <person name="Barry K.W."/>
            <person name="Grigoriev I.V."/>
            <person name="Nagy L.G."/>
            <person name="Hibbett D."/>
            <person name="Henrissat B."/>
            <person name="Matheny P.B."/>
            <person name="Labbe J."/>
            <person name="Martin F.M."/>
        </authorList>
    </citation>
    <scope>NUCLEOTIDE SEQUENCE</scope>
    <source>
        <strain evidence="1">HHB10654</strain>
    </source>
</reference>
<keyword evidence="2" id="KW-1185">Reference proteome</keyword>
<evidence type="ECO:0000313" key="1">
    <source>
        <dbReference type="EMBL" id="KAI0064135.1"/>
    </source>
</evidence>
<dbReference type="Proteomes" id="UP000814140">
    <property type="component" value="Unassembled WGS sequence"/>
</dbReference>
<sequence length="199" mass="22374">MSLFPPSSASSTADPPLTMVALEASAVSSSTLILSQTDLPPDDDRPEVSTFLSDLIEDIAHTISTLRRNTTVSYELLDRATRIYGRVMTLKCKFKKEGSWDTYDKVMTPSLHSSITVEDEAHLYLASTASVNKWEDNRKALYDGLENLYVNETRYKRLFDTPLKSEAAKVAEKEGLCMASKYDDIAFFTDLHKHIKPVR</sequence>
<accession>A0ACB8T7A6</accession>
<name>A0ACB8T7A6_9AGAM</name>
<reference evidence="1" key="1">
    <citation type="submission" date="2021-03" db="EMBL/GenBank/DDBJ databases">
        <authorList>
            <consortium name="DOE Joint Genome Institute"/>
            <person name="Ahrendt S."/>
            <person name="Looney B.P."/>
            <person name="Miyauchi S."/>
            <person name="Morin E."/>
            <person name="Drula E."/>
            <person name="Courty P.E."/>
            <person name="Chicoki N."/>
            <person name="Fauchery L."/>
            <person name="Kohler A."/>
            <person name="Kuo A."/>
            <person name="Labutti K."/>
            <person name="Pangilinan J."/>
            <person name="Lipzen A."/>
            <person name="Riley R."/>
            <person name="Andreopoulos W."/>
            <person name="He G."/>
            <person name="Johnson J."/>
            <person name="Barry K.W."/>
            <person name="Grigoriev I.V."/>
            <person name="Nagy L."/>
            <person name="Hibbett D."/>
            <person name="Henrissat B."/>
            <person name="Matheny P.B."/>
            <person name="Labbe J."/>
            <person name="Martin F."/>
        </authorList>
    </citation>
    <scope>NUCLEOTIDE SEQUENCE</scope>
    <source>
        <strain evidence="1">HHB10654</strain>
    </source>
</reference>
<evidence type="ECO:0000313" key="2">
    <source>
        <dbReference type="Proteomes" id="UP000814140"/>
    </source>
</evidence>
<proteinExistence type="predicted"/>
<protein>
    <submittedName>
        <fullName evidence="1">Uncharacterized protein</fullName>
    </submittedName>
</protein>
<gene>
    <name evidence="1" type="ORF">BV25DRAFT_1914782</name>
</gene>
<organism evidence="1 2">
    <name type="scientific">Artomyces pyxidatus</name>
    <dbReference type="NCBI Taxonomy" id="48021"/>
    <lineage>
        <taxon>Eukaryota</taxon>
        <taxon>Fungi</taxon>
        <taxon>Dikarya</taxon>
        <taxon>Basidiomycota</taxon>
        <taxon>Agaricomycotina</taxon>
        <taxon>Agaricomycetes</taxon>
        <taxon>Russulales</taxon>
        <taxon>Auriscalpiaceae</taxon>
        <taxon>Artomyces</taxon>
    </lineage>
</organism>